<dbReference type="SMART" id="SM00898">
    <property type="entry name" value="Fapy_DNA_glyco"/>
    <property type="match status" value="1"/>
</dbReference>
<dbReference type="InterPro" id="IPR010979">
    <property type="entry name" value="Ribosomal_uS13-like_H2TH"/>
</dbReference>
<keyword evidence="14" id="KW-0326">Glycosidase</keyword>
<keyword evidence="12" id="KW-0456">Lyase</keyword>
<dbReference type="SUPFAM" id="SSF46946">
    <property type="entry name" value="S13-like H2TH domain"/>
    <property type="match status" value="1"/>
</dbReference>
<evidence type="ECO:0000256" key="7">
    <source>
        <dbReference type="ARBA" id="ARBA00022771"/>
    </source>
</evidence>
<dbReference type="InterPro" id="IPR012319">
    <property type="entry name" value="FPG_cat"/>
</dbReference>
<evidence type="ECO:0000259" key="18">
    <source>
        <dbReference type="PROSITE" id="PS51068"/>
    </source>
</evidence>
<comment type="catalytic activity">
    <reaction evidence="1">
        <text>Hydrolysis of DNA containing ring-opened 7-methylguanine residues, releasing 2,6-diamino-4-hydroxy-5-(N-methyl)formamidopyrimidine.</text>
        <dbReference type="EC" id="3.2.2.23"/>
    </reaction>
</comment>
<evidence type="ECO:0000256" key="16">
    <source>
        <dbReference type="PROSITE-ProRule" id="PRU00391"/>
    </source>
</evidence>
<dbReference type="InterPro" id="IPR035937">
    <property type="entry name" value="FPG_N"/>
</dbReference>
<dbReference type="NCBIfam" id="TIGR00577">
    <property type="entry name" value="fpg"/>
    <property type="match status" value="1"/>
</dbReference>
<evidence type="ECO:0000256" key="14">
    <source>
        <dbReference type="ARBA" id="ARBA00023295"/>
    </source>
</evidence>
<dbReference type="PROSITE" id="PS51066">
    <property type="entry name" value="ZF_FPG_2"/>
    <property type="match status" value="1"/>
</dbReference>
<name>A0A1F5KQE6_9BACT</name>
<feature type="domain" description="Formamidopyrimidine-DNA glycosylase catalytic" evidence="18">
    <location>
        <begin position="2"/>
        <end position="124"/>
    </location>
</feature>
<keyword evidence="6" id="KW-0227">DNA damage</keyword>
<comment type="catalytic activity">
    <reaction evidence="15">
        <text>2'-deoxyribonucleotide-(2'-deoxyribose 5'-phosphate)-2'-deoxyribonucleotide-DNA = a 3'-end 2'-deoxyribonucleotide-(2,3-dehydro-2,3-deoxyribose 5'-phosphate)-DNA + a 5'-end 5'-phospho-2'-deoxyribonucleoside-DNA + H(+)</text>
        <dbReference type="Rhea" id="RHEA:66592"/>
        <dbReference type="Rhea" id="RHEA-COMP:13180"/>
        <dbReference type="Rhea" id="RHEA-COMP:16897"/>
        <dbReference type="Rhea" id="RHEA-COMP:17067"/>
        <dbReference type="ChEBI" id="CHEBI:15378"/>
        <dbReference type="ChEBI" id="CHEBI:136412"/>
        <dbReference type="ChEBI" id="CHEBI:157695"/>
        <dbReference type="ChEBI" id="CHEBI:167181"/>
        <dbReference type="EC" id="4.2.99.18"/>
    </reaction>
</comment>
<dbReference type="Proteomes" id="UP000178565">
    <property type="component" value="Unassembled WGS sequence"/>
</dbReference>
<evidence type="ECO:0000256" key="8">
    <source>
        <dbReference type="ARBA" id="ARBA00022801"/>
    </source>
</evidence>
<dbReference type="InterPro" id="IPR010663">
    <property type="entry name" value="Znf_FPG/IleRS"/>
</dbReference>
<evidence type="ECO:0000256" key="2">
    <source>
        <dbReference type="ARBA" id="ARBA00001947"/>
    </source>
</evidence>
<dbReference type="SMART" id="SM01232">
    <property type="entry name" value="H2TH"/>
    <property type="match status" value="1"/>
</dbReference>
<comment type="cofactor">
    <cofactor evidence="2">
        <name>Zn(2+)</name>
        <dbReference type="ChEBI" id="CHEBI:29105"/>
    </cofactor>
</comment>
<keyword evidence="5" id="KW-0479">Metal-binding</keyword>
<dbReference type="Gene3D" id="1.10.8.50">
    <property type="match status" value="1"/>
</dbReference>
<dbReference type="InterPro" id="IPR000214">
    <property type="entry name" value="Znf_DNA_glyclase/AP_lyase"/>
</dbReference>
<dbReference type="CDD" id="cd08966">
    <property type="entry name" value="EcFpg-like_N"/>
    <property type="match status" value="1"/>
</dbReference>
<evidence type="ECO:0000256" key="10">
    <source>
        <dbReference type="ARBA" id="ARBA00023125"/>
    </source>
</evidence>
<dbReference type="GO" id="GO:0003684">
    <property type="term" value="F:damaged DNA binding"/>
    <property type="evidence" value="ECO:0007669"/>
    <property type="project" value="InterPro"/>
</dbReference>
<dbReference type="PANTHER" id="PTHR22993">
    <property type="entry name" value="FORMAMIDOPYRIMIDINE-DNA GLYCOSYLASE"/>
    <property type="match status" value="1"/>
</dbReference>
<evidence type="ECO:0000256" key="15">
    <source>
        <dbReference type="ARBA" id="ARBA00044632"/>
    </source>
</evidence>
<evidence type="ECO:0000256" key="3">
    <source>
        <dbReference type="ARBA" id="ARBA00009409"/>
    </source>
</evidence>
<gene>
    <name evidence="19" type="ORF">A3B45_01365</name>
</gene>
<keyword evidence="9" id="KW-0862">Zinc</keyword>
<evidence type="ECO:0000256" key="11">
    <source>
        <dbReference type="ARBA" id="ARBA00023204"/>
    </source>
</evidence>
<dbReference type="STRING" id="1797785.A3B45_01365"/>
<keyword evidence="8" id="KW-0378">Hydrolase</keyword>
<dbReference type="PROSITE" id="PS51068">
    <property type="entry name" value="FPG_CAT"/>
    <property type="match status" value="1"/>
</dbReference>
<dbReference type="InterPro" id="IPR015886">
    <property type="entry name" value="H2TH_FPG"/>
</dbReference>
<dbReference type="GO" id="GO:0008270">
    <property type="term" value="F:zinc ion binding"/>
    <property type="evidence" value="ECO:0007669"/>
    <property type="project" value="UniProtKB-KW"/>
</dbReference>
<dbReference type="Gene3D" id="3.20.190.10">
    <property type="entry name" value="MutM-like, N-terminal"/>
    <property type="match status" value="1"/>
</dbReference>
<evidence type="ECO:0000256" key="4">
    <source>
        <dbReference type="ARBA" id="ARBA00011245"/>
    </source>
</evidence>
<dbReference type="Pfam" id="PF01149">
    <property type="entry name" value="Fapy_DNA_glyco"/>
    <property type="match status" value="1"/>
</dbReference>
<accession>A0A1F5KQE6</accession>
<dbReference type="GO" id="GO:0034039">
    <property type="term" value="F:8-oxo-7,8-dihydroguanine DNA N-glycosylase activity"/>
    <property type="evidence" value="ECO:0007669"/>
    <property type="project" value="TreeGrafter"/>
</dbReference>
<evidence type="ECO:0000313" key="19">
    <source>
        <dbReference type="EMBL" id="OGE43167.1"/>
    </source>
</evidence>
<comment type="caution">
    <text evidence="19">The sequence shown here is derived from an EMBL/GenBank/DDBJ whole genome shotgun (WGS) entry which is preliminary data.</text>
</comment>
<evidence type="ECO:0000256" key="5">
    <source>
        <dbReference type="ARBA" id="ARBA00022723"/>
    </source>
</evidence>
<dbReference type="InterPro" id="IPR015887">
    <property type="entry name" value="DNA_glyclase_Znf_dom_DNA_BS"/>
</dbReference>
<sequence>MPELPEVETIKLGLQKKILGLRITKVQVNSPKSFIGNPNQVEGKKVVDIWRKAKMLGVELSEDQTILLFHLKMSGQLIYEDGGRFIGGHPTEDMLGKMPNSHTRVIFSFSDGSHLYFNDQRKFGWIRVSNKAQVTSNKLFEKLGPEPLEKSFTWQILKQNLLKHKSMPIKVAIMDQSVVSGVGNIYSNEACFDAKLDPRTKVGDLGDGEFKAIHKGVIKVIKNGIKHGGSTRAHFVDPEGHKGYFLDYAKVYWRDKHPCKVCKTEIKKITLGGRGTYFCPRCQS</sequence>
<protein>
    <submittedName>
        <fullName evidence="19">DNA-formamidopyrimidine glycosylase</fullName>
    </submittedName>
</protein>
<dbReference type="EMBL" id="MFDM01000017">
    <property type="protein sequence ID" value="OGE43167.1"/>
    <property type="molecule type" value="Genomic_DNA"/>
</dbReference>
<organism evidence="19 20">
    <name type="scientific">Candidatus Daviesbacteria bacterium RIFCSPLOWO2_01_FULL_39_12</name>
    <dbReference type="NCBI Taxonomy" id="1797785"/>
    <lineage>
        <taxon>Bacteria</taxon>
        <taxon>Candidatus Daviesiibacteriota</taxon>
    </lineage>
</organism>
<evidence type="ECO:0000259" key="17">
    <source>
        <dbReference type="PROSITE" id="PS51066"/>
    </source>
</evidence>
<keyword evidence="7 16" id="KW-0863">Zinc-finger</keyword>
<proteinExistence type="inferred from homology"/>
<dbReference type="InterPro" id="IPR020629">
    <property type="entry name" value="FPG_Glyclase"/>
</dbReference>
<keyword evidence="11" id="KW-0234">DNA repair</keyword>
<evidence type="ECO:0000256" key="9">
    <source>
        <dbReference type="ARBA" id="ARBA00022833"/>
    </source>
</evidence>
<dbReference type="GO" id="GO:0140078">
    <property type="term" value="F:class I DNA-(apurinic or apyrimidinic site) endonuclease activity"/>
    <property type="evidence" value="ECO:0007669"/>
    <property type="project" value="UniProtKB-EC"/>
</dbReference>
<dbReference type="SUPFAM" id="SSF81624">
    <property type="entry name" value="N-terminal domain of MutM-like DNA repair proteins"/>
    <property type="match status" value="1"/>
</dbReference>
<evidence type="ECO:0000256" key="6">
    <source>
        <dbReference type="ARBA" id="ARBA00022763"/>
    </source>
</evidence>
<comment type="subunit">
    <text evidence="4">Monomer.</text>
</comment>
<feature type="domain" description="FPG-type" evidence="17">
    <location>
        <begin position="250"/>
        <end position="284"/>
    </location>
</feature>
<dbReference type="GO" id="GO:0006284">
    <property type="term" value="P:base-excision repair"/>
    <property type="evidence" value="ECO:0007669"/>
    <property type="project" value="InterPro"/>
</dbReference>
<evidence type="ECO:0000256" key="1">
    <source>
        <dbReference type="ARBA" id="ARBA00001668"/>
    </source>
</evidence>
<comment type="similarity">
    <text evidence="3">Belongs to the FPG family.</text>
</comment>
<dbReference type="Pfam" id="PF06827">
    <property type="entry name" value="zf-FPG_IleRS"/>
    <property type="match status" value="1"/>
</dbReference>
<dbReference type="AlphaFoldDB" id="A0A1F5KQE6"/>
<keyword evidence="10" id="KW-0238">DNA-binding</keyword>
<reference evidence="19 20" key="1">
    <citation type="journal article" date="2016" name="Nat. Commun.">
        <title>Thousands of microbial genomes shed light on interconnected biogeochemical processes in an aquifer system.</title>
        <authorList>
            <person name="Anantharaman K."/>
            <person name="Brown C.T."/>
            <person name="Hug L.A."/>
            <person name="Sharon I."/>
            <person name="Castelle C.J."/>
            <person name="Probst A.J."/>
            <person name="Thomas B.C."/>
            <person name="Singh A."/>
            <person name="Wilkins M.J."/>
            <person name="Karaoz U."/>
            <person name="Brodie E.L."/>
            <person name="Williams K.H."/>
            <person name="Hubbard S.S."/>
            <person name="Banfield J.F."/>
        </authorList>
    </citation>
    <scope>NUCLEOTIDE SEQUENCE [LARGE SCALE GENOMIC DNA]</scope>
</reference>
<dbReference type="PROSITE" id="PS01242">
    <property type="entry name" value="ZF_FPG_1"/>
    <property type="match status" value="1"/>
</dbReference>
<dbReference type="PANTHER" id="PTHR22993:SF9">
    <property type="entry name" value="FORMAMIDOPYRIMIDINE-DNA GLYCOSYLASE"/>
    <property type="match status" value="1"/>
</dbReference>
<dbReference type="NCBIfam" id="NF002211">
    <property type="entry name" value="PRK01103.1"/>
    <property type="match status" value="1"/>
</dbReference>
<keyword evidence="13" id="KW-0511">Multifunctional enzyme</keyword>
<evidence type="ECO:0000313" key="20">
    <source>
        <dbReference type="Proteomes" id="UP000178565"/>
    </source>
</evidence>
<evidence type="ECO:0000256" key="12">
    <source>
        <dbReference type="ARBA" id="ARBA00023239"/>
    </source>
</evidence>
<dbReference type="Pfam" id="PF06831">
    <property type="entry name" value="H2TH"/>
    <property type="match status" value="1"/>
</dbReference>
<evidence type="ECO:0000256" key="13">
    <source>
        <dbReference type="ARBA" id="ARBA00023268"/>
    </source>
</evidence>
<dbReference type="FunFam" id="1.10.8.50:FF:000003">
    <property type="entry name" value="Formamidopyrimidine-DNA glycosylase"/>
    <property type="match status" value="1"/>
</dbReference>
<dbReference type="SUPFAM" id="SSF57716">
    <property type="entry name" value="Glucocorticoid receptor-like (DNA-binding domain)"/>
    <property type="match status" value="1"/>
</dbReference>